<evidence type="ECO:0000256" key="1">
    <source>
        <dbReference type="SAM" id="MobiDB-lite"/>
    </source>
</evidence>
<feature type="compositionally biased region" description="Polar residues" evidence="1">
    <location>
        <begin position="118"/>
        <end position="128"/>
    </location>
</feature>
<sequence length="158" mass="18021">MIFKRKTSFARPGSVSEEINRQELTVTNEEHQNFRDEKEHTALRQVYGMELSTPSATSPLSKDNSLFFGGVNESETSTISSTIPTTKTVVTTNTTPESTTERVLEEEKIDIPTPFNGDITSNQATSNSMEEDTEYNEELTTTTRRRFIYVTKRPRKHY</sequence>
<protein>
    <submittedName>
        <fullName evidence="3">Uncharacterized protein</fullName>
    </submittedName>
</protein>
<reference evidence="3" key="1">
    <citation type="submission" date="2016-11" db="UniProtKB">
        <authorList>
            <consortium name="WormBaseParasite"/>
        </authorList>
    </citation>
    <scope>IDENTIFICATION</scope>
</reference>
<dbReference type="AlphaFoldDB" id="A0A1I7WU61"/>
<evidence type="ECO:0000313" key="3">
    <source>
        <dbReference type="WBParaSite" id="Hba_08726"/>
    </source>
</evidence>
<accession>A0A1I7WU61</accession>
<keyword evidence="2" id="KW-1185">Reference proteome</keyword>
<dbReference type="Proteomes" id="UP000095283">
    <property type="component" value="Unplaced"/>
</dbReference>
<proteinExistence type="predicted"/>
<evidence type="ECO:0000313" key="2">
    <source>
        <dbReference type="Proteomes" id="UP000095283"/>
    </source>
</evidence>
<feature type="region of interest" description="Disordered" evidence="1">
    <location>
        <begin position="112"/>
        <end position="134"/>
    </location>
</feature>
<name>A0A1I7WU61_HETBA</name>
<dbReference type="WBParaSite" id="Hba_08726">
    <property type="protein sequence ID" value="Hba_08726"/>
    <property type="gene ID" value="Hba_08726"/>
</dbReference>
<organism evidence="2 3">
    <name type="scientific">Heterorhabditis bacteriophora</name>
    <name type="common">Entomopathogenic nematode worm</name>
    <dbReference type="NCBI Taxonomy" id="37862"/>
    <lineage>
        <taxon>Eukaryota</taxon>
        <taxon>Metazoa</taxon>
        <taxon>Ecdysozoa</taxon>
        <taxon>Nematoda</taxon>
        <taxon>Chromadorea</taxon>
        <taxon>Rhabditida</taxon>
        <taxon>Rhabditina</taxon>
        <taxon>Rhabditomorpha</taxon>
        <taxon>Strongyloidea</taxon>
        <taxon>Heterorhabditidae</taxon>
        <taxon>Heterorhabditis</taxon>
    </lineage>
</organism>